<evidence type="ECO:0000259" key="3">
    <source>
        <dbReference type="PROSITE" id="PS51736"/>
    </source>
</evidence>
<keyword evidence="1" id="KW-0238">DNA-binding</keyword>
<dbReference type="InterPro" id="IPR006119">
    <property type="entry name" value="Resolv_N"/>
</dbReference>
<evidence type="ECO:0000313" key="5">
    <source>
        <dbReference type="Proteomes" id="UP001142462"/>
    </source>
</evidence>
<keyword evidence="2" id="KW-0233">DNA recombination</keyword>
<evidence type="ECO:0000256" key="1">
    <source>
        <dbReference type="ARBA" id="ARBA00023125"/>
    </source>
</evidence>
<comment type="caution">
    <text evidence="4">The sequence shown here is derived from an EMBL/GenBank/DDBJ whole genome shotgun (WGS) entry which is preliminary data.</text>
</comment>
<protein>
    <recommendedName>
        <fullName evidence="3">Resolvase/invertase-type recombinase catalytic domain-containing protein</fullName>
    </recommendedName>
</protein>
<dbReference type="EMBL" id="BSEJ01000011">
    <property type="protein sequence ID" value="GLJ62226.1"/>
    <property type="molecule type" value="Genomic_DNA"/>
</dbReference>
<dbReference type="Pfam" id="PF00239">
    <property type="entry name" value="Resolvase"/>
    <property type="match status" value="1"/>
</dbReference>
<dbReference type="SMART" id="SM00857">
    <property type="entry name" value="Resolvase"/>
    <property type="match status" value="1"/>
</dbReference>
<dbReference type="GO" id="GO:0000150">
    <property type="term" value="F:DNA strand exchange activity"/>
    <property type="evidence" value="ECO:0007669"/>
    <property type="project" value="InterPro"/>
</dbReference>
<organism evidence="4 5">
    <name type="scientific">Microbacterium barkeri</name>
    <dbReference type="NCBI Taxonomy" id="33917"/>
    <lineage>
        <taxon>Bacteria</taxon>
        <taxon>Bacillati</taxon>
        <taxon>Actinomycetota</taxon>
        <taxon>Actinomycetes</taxon>
        <taxon>Micrococcales</taxon>
        <taxon>Microbacteriaceae</taxon>
        <taxon>Microbacterium</taxon>
    </lineage>
</organism>
<dbReference type="SUPFAM" id="SSF53041">
    <property type="entry name" value="Resolvase-like"/>
    <property type="match status" value="1"/>
</dbReference>
<accession>A0A9W6H4K5</accession>
<name>A0A9W6H4K5_9MICO</name>
<proteinExistence type="predicted"/>
<evidence type="ECO:0000313" key="4">
    <source>
        <dbReference type="EMBL" id="GLJ62226.1"/>
    </source>
</evidence>
<dbReference type="AlphaFoldDB" id="A0A9W6H4K5"/>
<dbReference type="GO" id="GO:0003677">
    <property type="term" value="F:DNA binding"/>
    <property type="evidence" value="ECO:0007669"/>
    <property type="project" value="UniProtKB-KW"/>
</dbReference>
<feature type="domain" description="Resolvase/invertase-type recombinase catalytic" evidence="3">
    <location>
        <begin position="3"/>
        <end position="151"/>
    </location>
</feature>
<evidence type="ECO:0000256" key="2">
    <source>
        <dbReference type="ARBA" id="ARBA00023172"/>
    </source>
</evidence>
<dbReference type="InterPro" id="IPR050639">
    <property type="entry name" value="SSR_resolvase"/>
</dbReference>
<dbReference type="Gene3D" id="3.40.50.1390">
    <property type="entry name" value="Resolvase, N-terminal catalytic domain"/>
    <property type="match status" value="1"/>
</dbReference>
<dbReference type="PROSITE" id="PS51736">
    <property type="entry name" value="RECOMBINASES_3"/>
    <property type="match status" value="1"/>
</dbReference>
<reference evidence="4" key="1">
    <citation type="journal article" date="2014" name="Int. J. Syst. Evol. Microbiol.">
        <title>Complete genome sequence of Corynebacterium casei LMG S-19264T (=DSM 44701T), isolated from a smear-ripened cheese.</title>
        <authorList>
            <consortium name="US DOE Joint Genome Institute (JGI-PGF)"/>
            <person name="Walter F."/>
            <person name="Albersmeier A."/>
            <person name="Kalinowski J."/>
            <person name="Ruckert C."/>
        </authorList>
    </citation>
    <scope>NUCLEOTIDE SEQUENCE</scope>
    <source>
        <strain evidence="4">VKM Ac-1020</strain>
    </source>
</reference>
<gene>
    <name evidence="4" type="ORF">GCM10017576_23560</name>
</gene>
<reference evidence="4" key="2">
    <citation type="submission" date="2023-01" db="EMBL/GenBank/DDBJ databases">
        <authorList>
            <person name="Sun Q."/>
            <person name="Evtushenko L."/>
        </authorList>
    </citation>
    <scope>NUCLEOTIDE SEQUENCE</scope>
    <source>
        <strain evidence="4">VKM Ac-1020</strain>
    </source>
</reference>
<dbReference type="Proteomes" id="UP001142462">
    <property type="component" value="Unassembled WGS sequence"/>
</dbReference>
<keyword evidence="5" id="KW-1185">Reference proteome</keyword>
<dbReference type="PANTHER" id="PTHR30461">
    <property type="entry name" value="DNA-INVERTASE FROM LAMBDOID PROPHAGE"/>
    <property type="match status" value="1"/>
</dbReference>
<dbReference type="RefSeq" id="WP_271173916.1">
    <property type="nucleotide sequence ID" value="NZ_BSEJ01000011.1"/>
</dbReference>
<dbReference type="PANTHER" id="PTHR30461:SF2">
    <property type="entry name" value="SERINE RECOMBINASE PINE-RELATED"/>
    <property type="match status" value="1"/>
</dbReference>
<sequence>MTKRIGYIRLSRDDGKSMSVENQRKALLAYDPKMTIFVDKGVSGSTNLTDPESAWSKKVRPLFQQDPANTQIVVYTYDRIGRKKGKVLSEVEDILDPGGTLHVIRENKTFTHAREASQSIEITFRSMVDENYREEVVKKTQRALDALKEAEVPLGRKPSLTEKQIKQIKELHKLGLGYTAIGKAVRTVRKKDGALIATAPRTVKKVLEGQYESREAYEQRDLAARQRMAARSILGGDGDE</sequence>
<dbReference type="InterPro" id="IPR036162">
    <property type="entry name" value="Resolvase-like_N_sf"/>
</dbReference>